<dbReference type="Proteomes" id="UP000054107">
    <property type="component" value="Unassembled WGS sequence"/>
</dbReference>
<gene>
    <name evidence="1" type="primary">PARPA_05315.1 scaffold 16736</name>
</gene>
<dbReference type="InterPro" id="IPR002495">
    <property type="entry name" value="Glyco_trans_8"/>
</dbReference>
<sequence>MVSSFTSTKYAWAVVLTSSNNYIKGVIALKHALHDLHKSRYPLLVLYTPAVVPEVVKTLIDIGCIVKPIEPIYPTGKVEYKFERFVETWTKLAVWKQEKYDRLILLDADMLPLQNMDELMDLDLPDKDWVAACHACVCNPQKIKHYPPSWIPENCAYTGRDTTACTEATSIDEKLGYFNSGLIVLKPDATKFDTMVTYLNSISDLSIYPFPDQDFLNEIFVSKWKPLPYVYNALKTLQLAHKPMWDDKQVKNVHYILTKPWDVDICQELPVSENIYKPLYKLWWNSYTQITQTMANMKQLSLAISPK</sequence>
<dbReference type="OrthoDB" id="2014201at2759"/>
<dbReference type="PANTHER" id="PTHR11183">
    <property type="entry name" value="GLYCOGENIN SUBFAMILY MEMBER"/>
    <property type="match status" value="1"/>
</dbReference>
<reference evidence="1 2" key="1">
    <citation type="submission" date="2014-09" db="EMBL/GenBank/DDBJ databases">
        <authorList>
            <person name="Ellenberger Sabrina"/>
        </authorList>
    </citation>
    <scope>NUCLEOTIDE SEQUENCE [LARGE SCALE GENOMIC DNA]</scope>
    <source>
        <strain evidence="1 2">CBS 412.66</strain>
    </source>
</reference>
<evidence type="ECO:0000313" key="2">
    <source>
        <dbReference type="Proteomes" id="UP000054107"/>
    </source>
</evidence>
<protein>
    <recommendedName>
        <fullName evidence="3">Glycosyltransferase family 8 protein</fullName>
    </recommendedName>
</protein>
<dbReference type="SUPFAM" id="SSF53448">
    <property type="entry name" value="Nucleotide-diphospho-sugar transferases"/>
    <property type="match status" value="1"/>
</dbReference>
<dbReference type="STRING" id="35722.A0A0B7N917"/>
<proteinExistence type="predicted"/>
<evidence type="ECO:0000313" key="1">
    <source>
        <dbReference type="EMBL" id="CEP11479.1"/>
    </source>
</evidence>
<dbReference type="AlphaFoldDB" id="A0A0B7N917"/>
<dbReference type="CDD" id="cd02537">
    <property type="entry name" value="GT8_Glycogenin"/>
    <property type="match status" value="1"/>
</dbReference>
<dbReference type="Pfam" id="PF01501">
    <property type="entry name" value="Glyco_transf_8"/>
    <property type="match status" value="1"/>
</dbReference>
<dbReference type="Gene3D" id="3.90.550.10">
    <property type="entry name" value="Spore Coat Polysaccharide Biosynthesis Protein SpsA, Chain A"/>
    <property type="match status" value="1"/>
</dbReference>
<name>A0A0B7N917_9FUNG</name>
<evidence type="ECO:0008006" key="3">
    <source>
        <dbReference type="Google" id="ProtNLM"/>
    </source>
</evidence>
<dbReference type="GO" id="GO:0016757">
    <property type="term" value="F:glycosyltransferase activity"/>
    <property type="evidence" value="ECO:0007669"/>
    <property type="project" value="InterPro"/>
</dbReference>
<dbReference type="EMBL" id="LN726131">
    <property type="protein sequence ID" value="CEP11479.1"/>
    <property type="molecule type" value="Genomic_DNA"/>
</dbReference>
<accession>A0A0B7N917</accession>
<keyword evidence="2" id="KW-1185">Reference proteome</keyword>
<dbReference type="InterPro" id="IPR029044">
    <property type="entry name" value="Nucleotide-diphossugar_trans"/>
</dbReference>
<organism evidence="1 2">
    <name type="scientific">Parasitella parasitica</name>
    <dbReference type="NCBI Taxonomy" id="35722"/>
    <lineage>
        <taxon>Eukaryota</taxon>
        <taxon>Fungi</taxon>
        <taxon>Fungi incertae sedis</taxon>
        <taxon>Mucoromycota</taxon>
        <taxon>Mucoromycotina</taxon>
        <taxon>Mucoromycetes</taxon>
        <taxon>Mucorales</taxon>
        <taxon>Mucorineae</taxon>
        <taxon>Mucoraceae</taxon>
        <taxon>Parasitella</taxon>
    </lineage>
</organism>
<dbReference type="InterPro" id="IPR050587">
    <property type="entry name" value="GNT1/Glycosyltrans_8"/>
</dbReference>